<dbReference type="Proteomes" id="UP000289708">
    <property type="component" value="Unassembled WGS sequence"/>
</dbReference>
<protein>
    <recommendedName>
        <fullName evidence="4">Tip attachment protein J domain-containing protein</fullName>
    </recommendedName>
</protein>
<gene>
    <name evidence="2" type="ORF">EK403_15070</name>
</gene>
<dbReference type="RefSeq" id="WP_128778295.1">
    <property type="nucleotide sequence ID" value="NZ_RYFI01000014.1"/>
</dbReference>
<sequence length="1120" mass="123669">MRLDGGLKAPRADVRVLKRAMIDGKRTEGVDIKAGCTVAEAVAARTPRLTEAERASLRVVLHGRDTSDVLDPKDWGRIRLKPGAFLVITDPPTGGGLRQILSIVVSIAALAIAGPLGGLLGGFFATSLGTGLLAAGLAMAGNFLVNLLVPLRSDSDKQSTFNTLEGWKNVLDIGGPVPLPTGLRHRYAPKPLFTPYIDVENDDVYLTCAFISGYSPSAYWNEKIGDRLLSRFDSRFYQIERRGFCELDENGVVIGEPDHSPFTLCQETVIQKGHGIRLTEREAAAVEGDDGPLSEPTVLETEPDTERFKVIFSFPQGLNRRAGKKKKLSRQNCRVRMQIRPIMPAGEPEEDWILLPDFYLERQETTPFFSEYEQSVPGARGAYEIEFLRTSSDDDADSNSVVEIVALQSILPEYPINQPEDAPFAMTAIRIKASNQLKGTLDEFNAEYASLIDAWDQETGAYLPRRETGNPADIHRWLKTMPMNLKAVAPERLDQDMLADWHAHNVANNLTFSKVYDAVVSADSVQRDVCAVGRAVPIADKQGLHSVSIDRAKDPLAAYPLTPHNTWGYEGSRDYREGEWHGFRIKFRDRTNDFKTAIREVVRPDLPEGVEPVNFEEIEPPGVTDPAQAYVWGYKLILDILHRPDTHNVMLDWESRMFEHGQLGALSHRLIHGAQQSGKVAYVDGNAVTLTEAITMEAGKLYGVKFRRVVVDEDGKSGKTIVLVRPVQTMPGETRTLLLTGSGDLPEIDDLAWFGETSMEDLLLVVQGIEPNQDFEGRLTLVDQANHIFDILDDLEVPPWSSRIGSILPDDTRPPPPPVIKRVLSSDSVYDDDEPMPVFPRRVVVFADQGVGLPKATQFKVRHRPQGSSIWAETDWRDFTTNALAIEGVYAKGDPIELQPLARTRLEVESLTWGELVEHVVGQADPVGPVASSFNVQHRTESQRLRFSWVAPARTDRAVIFLGPSTATSLADMEPLHEGYLTWSPTEFDVPAAGSYKAAIVLTDEDDVVGEPVFEAFEIEAEDAPIEPQDVSATIVGTTVELSARAANDDVTWRLIFKRGTTAQSFAAAAQILNVRCLPGDVRDFNDVGLAPGTYKYWFASANSEGALCDSPVSLTRTVS</sequence>
<feature type="transmembrane region" description="Helical" evidence="1">
    <location>
        <begin position="131"/>
        <end position="149"/>
    </location>
</feature>
<keyword evidence="1" id="KW-0472">Membrane</keyword>
<dbReference type="AlphaFoldDB" id="A0A4Q0MF83"/>
<dbReference type="OrthoDB" id="7349961at2"/>
<reference evidence="2 3" key="1">
    <citation type="submission" date="2018-12" db="EMBL/GenBank/DDBJ databases">
        <title>bacterium Hansschlegelia zhihuaiae S113.</title>
        <authorList>
            <person name="He J."/>
        </authorList>
    </citation>
    <scope>NUCLEOTIDE SEQUENCE [LARGE SCALE GENOMIC DNA]</scope>
    <source>
        <strain evidence="2 3">S 113</strain>
    </source>
</reference>
<keyword evidence="1" id="KW-0812">Transmembrane</keyword>
<organism evidence="2 3">
    <name type="scientific">Hansschlegelia zhihuaiae</name>
    <dbReference type="NCBI Taxonomy" id="405005"/>
    <lineage>
        <taxon>Bacteria</taxon>
        <taxon>Pseudomonadati</taxon>
        <taxon>Pseudomonadota</taxon>
        <taxon>Alphaproteobacteria</taxon>
        <taxon>Hyphomicrobiales</taxon>
        <taxon>Methylopilaceae</taxon>
        <taxon>Hansschlegelia</taxon>
    </lineage>
</organism>
<evidence type="ECO:0008006" key="4">
    <source>
        <dbReference type="Google" id="ProtNLM"/>
    </source>
</evidence>
<name>A0A4Q0MF83_9HYPH</name>
<evidence type="ECO:0000313" key="2">
    <source>
        <dbReference type="EMBL" id="RXF72128.1"/>
    </source>
</evidence>
<proteinExistence type="predicted"/>
<dbReference type="EMBL" id="RYFI01000014">
    <property type="protein sequence ID" value="RXF72128.1"/>
    <property type="molecule type" value="Genomic_DNA"/>
</dbReference>
<evidence type="ECO:0000256" key="1">
    <source>
        <dbReference type="SAM" id="Phobius"/>
    </source>
</evidence>
<comment type="caution">
    <text evidence="2">The sequence shown here is derived from an EMBL/GenBank/DDBJ whole genome shotgun (WGS) entry which is preliminary data.</text>
</comment>
<evidence type="ECO:0000313" key="3">
    <source>
        <dbReference type="Proteomes" id="UP000289708"/>
    </source>
</evidence>
<keyword evidence="3" id="KW-1185">Reference proteome</keyword>
<keyword evidence="1" id="KW-1133">Transmembrane helix</keyword>
<feature type="transmembrane region" description="Helical" evidence="1">
    <location>
        <begin position="100"/>
        <end position="125"/>
    </location>
</feature>
<accession>A0A4Q0MF83</accession>